<comment type="subunit">
    <text evidence="4">Forms a conjugate with ATG5.</text>
</comment>
<name>A0A1S8WIS8_OPIVI</name>
<dbReference type="InterPro" id="IPR036570">
    <property type="entry name" value="HORMA_dom_sf"/>
</dbReference>
<dbReference type="GO" id="GO:0061723">
    <property type="term" value="P:glycophagy"/>
    <property type="evidence" value="ECO:0007669"/>
    <property type="project" value="TreeGrafter"/>
</dbReference>
<dbReference type="CDD" id="cd01612">
    <property type="entry name" value="Ubl_ATG12"/>
    <property type="match status" value="1"/>
</dbReference>
<evidence type="ECO:0000256" key="2">
    <source>
        <dbReference type="ARBA" id="ARBA00022786"/>
    </source>
</evidence>
<gene>
    <name evidence="5" type="ORF">X801_09872</name>
</gene>
<evidence type="ECO:0000313" key="5">
    <source>
        <dbReference type="EMBL" id="OON14337.1"/>
    </source>
</evidence>
<keyword evidence="3 4" id="KW-0072">Autophagy</keyword>
<dbReference type="InterPro" id="IPR029071">
    <property type="entry name" value="Ubiquitin-like_domsf"/>
</dbReference>
<dbReference type="EMBL" id="KV906706">
    <property type="protein sequence ID" value="OON14337.1"/>
    <property type="molecule type" value="Genomic_DNA"/>
</dbReference>
<dbReference type="AlphaFoldDB" id="A0A1S8WIS8"/>
<dbReference type="GO" id="GO:0019776">
    <property type="term" value="F:Atg8-family ligase activity"/>
    <property type="evidence" value="ECO:0007669"/>
    <property type="project" value="TreeGrafter"/>
</dbReference>
<dbReference type="GO" id="GO:0034727">
    <property type="term" value="P:piecemeal microautophagy of the nucleus"/>
    <property type="evidence" value="ECO:0007669"/>
    <property type="project" value="TreeGrafter"/>
</dbReference>
<dbReference type="GO" id="GO:0034045">
    <property type="term" value="C:phagophore assembly site membrane"/>
    <property type="evidence" value="ECO:0007669"/>
    <property type="project" value="TreeGrafter"/>
</dbReference>
<evidence type="ECO:0000256" key="3">
    <source>
        <dbReference type="ARBA" id="ARBA00023006"/>
    </source>
</evidence>
<dbReference type="SUPFAM" id="SSF54236">
    <property type="entry name" value="Ubiquitin-like"/>
    <property type="match status" value="1"/>
</dbReference>
<evidence type="ECO:0000313" key="6">
    <source>
        <dbReference type="Proteomes" id="UP000243686"/>
    </source>
</evidence>
<dbReference type="Gene3D" id="3.10.20.90">
    <property type="entry name" value="Phosphatidylinositol 3-kinase Catalytic Subunit, Chain A, domain 1"/>
    <property type="match status" value="1"/>
</dbReference>
<keyword evidence="2 4" id="KW-0833">Ubl conjugation pathway</keyword>
<evidence type="ECO:0000256" key="1">
    <source>
        <dbReference type="ARBA" id="ARBA00022499"/>
    </source>
</evidence>
<dbReference type="InterPro" id="IPR007242">
    <property type="entry name" value="Atg12"/>
</dbReference>
<protein>
    <recommendedName>
        <fullName evidence="4">Ubiquitin-like protein ATG12</fullName>
    </recommendedName>
</protein>
<dbReference type="GO" id="GO:0000422">
    <property type="term" value="P:autophagy of mitochondrion"/>
    <property type="evidence" value="ECO:0007669"/>
    <property type="project" value="TreeGrafter"/>
</dbReference>
<reference evidence="5 6" key="1">
    <citation type="submission" date="2015-03" db="EMBL/GenBank/DDBJ databases">
        <title>Draft genome of the nematode, Opisthorchis viverrini.</title>
        <authorList>
            <person name="Mitreva M."/>
        </authorList>
    </citation>
    <scope>NUCLEOTIDE SEQUENCE [LARGE SCALE GENOMIC DNA]</scope>
    <source>
        <strain evidence="5">Khon Kaen</strain>
    </source>
</reference>
<sequence length="273" mass="31232">MDDAPPSGVNIPTELKAPVGPPDKVTLLLKATGNAPLMKKKTWSVNRTQTIGWVVKFFRDYLQCASNESLFIYVNQCFAPSMDTEVGTLYDCYSTEGKLVLHYCKTQAWGQCCLRNPYLHPVSCVCTSKSFCDLQSVIHFVTFWSPPSTCTCIREVYIPDAHSQTFQFSESKSRKDMLLLQLQEHFATALIRLNLLECTYPPIDFETTWELCVRLRKPEHNLNETSPMSWIEDSYKKHKVVDRTVFPIKSVDTPYVQMQVLLERKEEIAEAPG</sequence>
<keyword evidence="6" id="KW-1185">Reference proteome</keyword>
<dbReference type="Proteomes" id="UP000243686">
    <property type="component" value="Unassembled WGS sequence"/>
</dbReference>
<comment type="similarity">
    <text evidence="4">Belongs to the ATG12 family.</text>
</comment>
<accession>A0A1S8WIS8</accession>
<dbReference type="GO" id="GO:0034274">
    <property type="term" value="C:Atg12-Atg5-Atg16 complex"/>
    <property type="evidence" value="ECO:0007669"/>
    <property type="project" value="TreeGrafter"/>
</dbReference>
<dbReference type="Pfam" id="PF04110">
    <property type="entry name" value="APG12"/>
    <property type="match status" value="1"/>
</dbReference>
<dbReference type="FunFam" id="3.10.20.90:FF:000150">
    <property type="entry name" value="Ubiquitin-like protein ATG12"/>
    <property type="match status" value="1"/>
</dbReference>
<dbReference type="Gene3D" id="3.30.900.10">
    <property type="entry name" value="HORMA domain"/>
    <property type="match status" value="1"/>
</dbReference>
<dbReference type="PANTHER" id="PTHR13385">
    <property type="entry name" value="AUTOPHAGY PROTEIN 12"/>
    <property type="match status" value="1"/>
</dbReference>
<dbReference type="PANTHER" id="PTHR13385:SF0">
    <property type="entry name" value="UBIQUITIN-LIKE PROTEIN ATG12"/>
    <property type="match status" value="1"/>
</dbReference>
<dbReference type="GO" id="GO:0097352">
    <property type="term" value="P:autophagosome maturation"/>
    <property type="evidence" value="ECO:0007669"/>
    <property type="project" value="TreeGrafter"/>
</dbReference>
<dbReference type="GO" id="GO:0000045">
    <property type="term" value="P:autophagosome assembly"/>
    <property type="evidence" value="ECO:0007669"/>
    <property type="project" value="InterPro"/>
</dbReference>
<dbReference type="GO" id="GO:0000421">
    <property type="term" value="C:autophagosome membrane"/>
    <property type="evidence" value="ECO:0007669"/>
    <property type="project" value="TreeGrafter"/>
</dbReference>
<organism evidence="5 6">
    <name type="scientific">Opisthorchis viverrini</name>
    <name type="common">Southeast Asian liver fluke</name>
    <dbReference type="NCBI Taxonomy" id="6198"/>
    <lineage>
        <taxon>Eukaryota</taxon>
        <taxon>Metazoa</taxon>
        <taxon>Spiralia</taxon>
        <taxon>Lophotrochozoa</taxon>
        <taxon>Platyhelminthes</taxon>
        <taxon>Trematoda</taxon>
        <taxon>Digenea</taxon>
        <taxon>Opisthorchiida</taxon>
        <taxon>Opisthorchiata</taxon>
        <taxon>Opisthorchiidae</taxon>
        <taxon>Opisthorchis</taxon>
    </lineage>
</organism>
<evidence type="ECO:0000256" key="4">
    <source>
        <dbReference type="RuleBase" id="RU361201"/>
    </source>
</evidence>
<keyword evidence="1 4" id="KW-1017">Isopeptide bond</keyword>
<comment type="function">
    <text evidence="4">Ubiquitin-like protein involved in autophagic vesicle formation.</text>
</comment>
<proteinExistence type="inferred from homology"/>